<sequence length="311" mass="33579">MTSDTGTHGHHSNHGHQHGRHDHDFDWEEMAELLEREAELHSGYLKEAAGWLRDGLLHGPEAPGTVSRVLDVGSGPGVVTALLARYFPDAETVAVDGTPELLERVRARAASLGLEERVRTHHAELPDGLGTLETLGGAELIWASQTVHHIGDQQAALDGLARALRPGGLLAVAERGLSRRSLPRDIGIGRPGLEARLEAALEDWFTGMRDELPGSVRVVEDWPGMLARAGLTPAGSRSFVIDLPAPLDARAREHVHATMSRFRDGVGDGLSSEDNRTLDALLDADAETGILRRPDAFYLSTITVHTARAPQ</sequence>
<dbReference type="InterPro" id="IPR041698">
    <property type="entry name" value="Methyltransf_25"/>
</dbReference>
<dbReference type="PANTHER" id="PTHR43591">
    <property type="entry name" value="METHYLTRANSFERASE"/>
    <property type="match status" value="1"/>
</dbReference>
<dbReference type="Proteomes" id="UP001156389">
    <property type="component" value="Unassembled WGS sequence"/>
</dbReference>
<gene>
    <name evidence="3" type="ORF">LHJ74_21795</name>
</gene>
<dbReference type="InterPro" id="IPR029063">
    <property type="entry name" value="SAM-dependent_MTases_sf"/>
</dbReference>
<evidence type="ECO:0000256" key="1">
    <source>
        <dbReference type="SAM" id="MobiDB-lite"/>
    </source>
</evidence>
<keyword evidence="4" id="KW-1185">Reference proteome</keyword>
<protein>
    <submittedName>
        <fullName evidence="3">Methyltransferase domain-containing protein</fullName>
    </submittedName>
</protein>
<proteinExistence type="predicted"/>
<accession>A0ABT2JX80</accession>
<keyword evidence="3" id="KW-0808">Transferase</keyword>
<name>A0ABT2JX80_9ACTN</name>
<dbReference type="SUPFAM" id="SSF53335">
    <property type="entry name" value="S-adenosyl-L-methionine-dependent methyltransferases"/>
    <property type="match status" value="1"/>
</dbReference>
<dbReference type="CDD" id="cd02440">
    <property type="entry name" value="AdoMet_MTases"/>
    <property type="match status" value="1"/>
</dbReference>
<evidence type="ECO:0000313" key="4">
    <source>
        <dbReference type="Proteomes" id="UP001156389"/>
    </source>
</evidence>
<feature type="domain" description="Methyltransferase" evidence="2">
    <location>
        <begin position="69"/>
        <end position="168"/>
    </location>
</feature>
<comment type="caution">
    <text evidence="3">The sequence shown here is derived from an EMBL/GenBank/DDBJ whole genome shotgun (WGS) entry which is preliminary data.</text>
</comment>
<dbReference type="GO" id="GO:0032259">
    <property type="term" value="P:methylation"/>
    <property type="evidence" value="ECO:0007669"/>
    <property type="project" value="UniProtKB-KW"/>
</dbReference>
<dbReference type="RefSeq" id="WP_260219833.1">
    <property type="nucleotide sequence ID" value="NZ_JAJAGO010000010.1"/>
</dbReference>
<dbReference type="Pfam" id="PF13649">
    <property type="entry name" value="Methyltransf_25"/>
    <property type="match status" value="1"/>
</dbReference>
<feature type="region of interest" description="Disordered" evidence="1">
    <location>
        <begin position="1"/>
        <end position="22"/>
    </location>
</feature>
<evidence type="ECO:0000313" key="3">
    <source>
        <dbReference type="EMBL" id="MCT2592508.1"/>
    </source>
</evidence>
<reference evidence="3 4" key="1">
    <citation type="submission" date="2021-10" db="EMBL/GenBank/DDBJ databases">
        <title>Streptomyces gossypii sp. nov., isolated from soil collected from cotton field.</title>
        <authorList>
            <person name="Ge X."/>
            <person name="Chen X."/>
            <person name="Liu W."/>
        </authorList>
    </citation>
    <scope>NUCLEOTIDE SEQUENCE [LARGE SCALE GENOMIC DNA]</scope>
    <source>
        <strain evidence="3 4">N2-109</strain>
    </source>
</reference>
<dbReference type="Gene3D" id="3.40.50.150">
    <property type="entry name" value="Vaccinia Virus protein VP39"/>
    <property type="match status" value="1"/>
</dbReference>
<feature type="compositionally biased region" description="Basic residues" evidence="1">
    <location>
        <begin position="8"/>
        <end position="20"/>
    </location>
</feature>
<dbReference type="GO" id="GO:0008168">
    <property type="term" value="F:methyltransferase activity"/>
    <property type="evidence" value="ECO:0007669"/>
    <property type="project" value="UniProtKB-KW"/>
</dbReference>
<keyword evidence="3" id="KW-0489">Methyltransferase</keyword>
<dbReference type="EMBL" id="JAJAGO010000010">
    <property type="protein sequence ID" value="MCT2592508.1"/>
    <property type="molecule type" value="Genomic_DNA"/>
</dbReference>
<evidence type="ECO:0000259" key="2">
    <source>
        <dbReference type="Pfam" id="PF13649"/>
    </source>
</evidence>
<organism evidence="3 4">
    <name type="scientific">Streptomyces gossypii</name>
    <dbReference type="NCBI Taxonomy" id="2883101"/>
    <lineage>
        <taxon>Bacteria</taxon>
        <taxon>Bacillati</taxon>
        <taxon>Actinomycetota</taxon>
        <taxon>Actinomycetes</taxon>
        <taxon>Kitasatosporales</taxon>
        <taxon>Streptomycetaceae</taxon>
        <taxon>Streptomyces</taxon>
    </lineage>
</organism>